<feature type="domain" description="Major facilitator superfamily (MFS) profile" evidence="8">
    <location>
        <begin position="41"/>
        <end position="502"/>
    </location>
</feature>
<feature type="transmembrane region" description="Helical" evidence="7">
    <location>
        <begin position="436"/>
        <end position="458"/>
    </location>
</feature>
<dbReference type="InterPro" id="IPR011701">
    <property type="entry name" value="MFS"/>
</dbReference>
<dbReference type="PANTHER" id="PTHR42718:SF41">
    <property type="entry name" value="MFS TRANSPORTER OF UNKOWN SPECIFICITY (AFU_ORTHOLOGUE AFUA_5G09940)-RELATED"/>
    <property type="match status" value="1"/>
</dbReference>
<dbReference type="OrthoDB" id="2428527at2759"/>
<feature type="transmembrane region" description="Helical" evidence="7">
    <location>
        <begin position="478"/>
        <end position="499"/>
    </location>
</feature>
<feature type="transmembrane region" description="Helical" evidence="7">
    <location>
        <begin position="196"/>
        <end position="219"/>
    </location>
</feature>
<feature type="transmembrane region" description="Helical" evidence="7">
    <location>
        <begin position="348"/>
        <end position="366"/>
    </location>
</feature>
<keyword evidence="10" id="KW-1185">Reference proteome</keyword>
<keyword evidence="3" id="KW-0813">Transport</keyword>
<dbReference type="FunFam" id="1.20.1250.20:FF:000285">
    <property type="entry name" value="MFS general substrate transporter"/>
    <property type="match status" value="1"/>
</dbReference>
<dbReference type="GO" id="GO:0016020">
    <property type="term" value="C:membrane"/>
    <property type="evidence" value="ECO:0007669"/>
    <property type="project" value="UniProtKB-SubCell"/>
</dbReference>
<feature type="transmembrane region" description="Helical" evidence="7">
    <location>
        <begin position="398"/>
        <end position="424"/>
    </location>
</feature>
<evidence type="ECO:0000313" key="10">
    <source>
        <dbReference type="Proteomes" id="UP000234254"/>
    </source>
</evidence>
<feature type="transmembrane region" description="Helical" evidence="7">
    <location>
        <begin position="304"/>
        <end position="328"/>
    </location>
</feature>
<dbReference type="InterPro" id="IPR036259">
    <property type="entry name" value="MFS_trans_sf"/>
</dbReference>
<feature type="transmembrane region" description="Helical" evidence="7">
    <location>
        <begin position="77"/>
        <end position="96"/>
    </location>
</feature>
<sequence length="518" mass="56230">MDNHCLTRLPTEFPTEDLDVQRTQTTWPAVKSMGPLREAVFVFIACMAQFMTQAGLGSTLAPLTIIGEDLGVHNDGILSWFIAGYSLTSGTFILFFGRLGDLIGYRPVFILGFAWFSLWSIVAGLSVYSNHILFIFARTLQGLGPAMLLPNALAILGSTYPPGTKKNMVFSLFGATAPNGAIIGGVFAALFSQLAWWPWTFWACAIACAIFAVVGCMVIPPIYHEPEHPPRTVKDWIQQLDVIGAVLGVGGLVLINVAWCQGPVAGWTTVYVYVVLIIGAVLLALFFAWELWIATHPLIPLHALSLDVLYVLGCMACGWGSFGIWVYYFWLFLEHIRGNTPLLSAAQFAPPCISGLIAAFTTGYLMGRLRPAWIMLMSMVAFALGVVFLAIAPVGQTYWALTFVSLVITPWGMDMSFPASTVLLSDAVERHHQGIAASLVTTVVNYSISLGLGFAGTVEVHVNRGGKNFHDKLFGYRAALYMGIGLAGLGVATSLVYLVKTKVKRTTPSVEEGEKQAQ</sequence>
<dbReference type="GeneID" id="36547174"/>
<feature type="transmembrane region" description="Helical" evidence="7">
    <location>
        <begin position="271"/>
        <end position="292"/>
    </location>
</feature>
<dbReference type="RefSeq" id="XP_024689018.1">
    <property type="nucleotide sequence ID" value="XM_024839650.1"/>
</dbReference>
<keyword evidence="6 7" id="KW-0472">Membrane</keyword>
<keyword evidence="5 7" id="KW-1133">Transmembrane helix</keyword>
<dbReference type="PANTHER" id="PTHR42718">
    <property type="entry name" value="MAJOR FACILITATOR SUPERFAMILY MULTIDRUG TRANSPORTER MFSC"/>
    <property type="match status" value="1"/>
</dbReference>
<dbReference type="VEuPathDB" id="FungiDB:P168DRAFT_313284"/>
<evidence type="ECO:0000256" key="3">
    <source>
        <dbReference type="ARBA" id="ARBA00022448"/>
    </source>
</evidence>
<keyword evidence="4 7" id="KW-0812">Transmembrane</keyword>
<evidence type="ECO:0000256" key="5">
    <source>
        <dbReference type="ARBA" id="ARBA00022989"/>
    </source>
</evidence>
<feature type="transmembrane region" description="Helical" evidence="7">
    <location>
        <begin position="135"/>
        <end position="156"/>
    </location>
</feature>
<dbReference type="InterPro" id="IPR020846">
    <property type="entry name" value="MFS_dom"/>
</dbReference>
<dbReference type="FunFam" id="1.20.1250.20:FF:000294">
    <property type="entry name" value="MFS transporter of unkown specificity"/>
    <property type="match status" value="1"/>
</dbReference>
<feature type="transmembrane region" description="Helical" evidence="7">
    <location>
        <begin position="108"/>
        <end position="129"/>
    </location>
</feature>
<reference evidence="9" key="1">
    <citation type="submission" date="2016-12" db="EMBL/GenBank/DDBJ databases">
        <title>The genomes of Aspergillus section Nigri reveals drivers in fungal speciation.</title>
        <authorList>
            <consortium name="DOE Joint Genome Institute"/>
            <person name="Vesth T.C."/>
            <person name="Nybo J."/>
            <person name="Theobald S."/>
            <person name="Brandl J."/>
            <person name="Frisvad J.C."/>
            <person name="Nielsen K.F."/>
            <person name="Lyhne E.K."/>
            <person name="Kogle M.E."/>
            <person name="Kuo A."/>
            <person name="Riley R."/>
            <person name="Clum A."/>
            <person name="Nolan M."/>
            <person name="Lipzen A."/>
            <person name="Salamov A."/>
            <person name="Henrissat B."/>
            <person name="Wiebenga A."/>
            <person name="De vries R.P."/>
            <person name="Grigoriev I.V."/>
            <person name="Mortensen U.H."/>
            <person name="Andersen M.R."/>
            <person name="Baker S.E."/>
        </authorList>
    </citation>
    <scope>NUCLEOTIDE SEQUENCE</scope>
    <source>
        <strain evidence="9">IBT 28561</strain>
    </source>
</reference>
<evidence type="ECO:0000256" key="1">
    <source>
        <dbReference type="ARBA" id="ARBA00004141"/>
    </source>
</evidence>
<dbReference type="Gene3D" id="1.20.1720.10">
    <property type="entry name" value="Multidrug resistance protein D"/>
    <property type="match status" value="1"/>
</dbReference>
<name>A0A2I1CS16_ASPC2</name>
<evidence type="ECO:0000256" key="2">
    <source>
        <dbReference type="ARBA" id="ARBA00008335"/>
    </source>
</evidence>
<dbReference type="Gene3D" id="1.20.1250.20">
    <property type="entry name" value="MFS general substrate transporter like domains"/>
    <property type="match status" value="1"/>
</dbReference>
<evidence type="ECO:0000256" key="6">
    <source>
        <dbReference type="ARBA" id="ARBA00023136"/>
    </source>
</evidence>
<protein>
    <submittedName>
        <fullName evidence="9">MFS general substrate transporter</fullName>
    </submittedName>
</protein>
<evidence type="ECO:0000313" key="9">
    <source>
        <dbReference type="EMBL" id="PKY00424.1"/>
    </source>
</evidence>
<feature type="transmembrane region" description="Helical" evidence="7">
    <location>
        <begin position="168"/>
        <end position="190"/>
    </location>
</feature>
<evidence type="ECO:0000259" key="8">
    <source>
        <dbReference type="PROSITE" id="PS50850"/>
    </source>
</evidence>
<feature type="transmembrane region" description="Helical" evidence="7">
    <location>
        <begin position="373"/>
        <end position="392"/>
    </location>
</feature>
<comment type="subcellular location">
    <subcellularLocation>
        <location evidence="1">Membrane</location>
        <topology evidence="1">Multi-pass membrane protein</topology>
    </subcellularLocation>
</comment>
<dbReference type="AlphaFoldDB" id="A0A2I1CS16"/>
<comment type="similarity">
    <text evidence="2">Belongs to the major facilitator superfamily.</text>
</comment>
<gene>
    <name evidence="9" type="ORF">P168DRAFT_313284</name>
</gene>
<feature type="transmembrane region" description="Helical" evidence="7">
    <location>
        <begin position="40"/>
        <end position="65"/>
    </location>
</feature>
<organism evidence="9 10">
    <name type="scientific">Aspergillus campestris (strain IBT 28561)</name>
    <dbReference type="NCBI Taxonomy" id="1392248"/>
    <lineage>
        <taxon>Eukaryota</taxon>
        <taxon>Fungi</taxon>
        <taxon>Dikarya</taxon>
        <taxon>Ascomycota</taxon>
        <taxon>Pezizomycotina</taxon>
        <taxon>Eurotiomycetes</taxon>
        <taxon>Eurotiomycetidae</taxon>
        <taxon>Eurotiales</taxon>
        <taxon>Aspergillaceae</taxon>
        <taxon>Aspergillus</taxon>
        <taxon>Aspergillus subgen. Circumdati</taxon>
    </lineage>
</organism>
<dbReference type="Proteomes" id="UP000234254">
    <property type="component" value="Unassembled WGS sequence"/>
</dbReference>
<dbReference type="Pfam" id="PF07690">
    <property type="entry name" value="MFS_1"/>
    <property type="match status" value="1"/>
</dbReference>
<feature type="transmembrane region" description="Helical" evidence="7">
    <location>
        <begin position="240"/>
        <end position="259"/>
    </location>
</feature>
<dbReference type="EMBL" id="MSFM01000014">
    <property type="protein sequence ID" value="PKY00424.1"/>
    <property type="molecule type" value="Genomic_DNA"/>
</dbReference>
<dbReference type="CDD" id="cd17476">
    <property type="entry name" value="MFS_Amf1_MDR_like"/>
    <property type="match status" value="1"/>
</dbReference>
<dbReference type="PROSITE" id="PS50850">
    <property type="entry name" value="MFS"/>
    <property type="match status" value="1"/>
</dbReference>
<evidence type="ECO:0000256" key="7">
    <source>
        <dbReference type="SAM" id="Phobius"/>
    </source>
</evidence>
<proteinExistence type="inferred from homology"/>
<accession>A0A2I1CS16</accession>
<dbReference type="SUPFAM" id="SSF103473">
    <property type="entry name" value="MFS general substrate transporter"/>
    <property type="match status" value="1"/>
</dbReference>
<dbReference type="GO" id="GO:0022857">
    <property type="term" value="F:transmembrane transporter activity"/>
    <property type="evidence" value="ECO:0007669"/>
    <property type="project" value="InterPro"/>
</dbReference>
<comment type="caution">
    <text evidence="9">The sequence shown here is derived from an EMBL/GenBank/DDBJ whole genome shotgun (WGS) entry which is preliminary data.</text>
</comment>
<evidence type="ECO:0000256" key="4">
    <source>
        <dbReference type="ARBA" id="ARBA00022692"/>
    </source>
</evidence>